<gene>
    <name evidence="2" type="ORF">OL599_06395</name>
</gene>
<evidence type="ECO:0000313" key="3">
    <source>
        <dbReference type="Proteomes" id="UP001165679"/>
    </source>
</evidence>
<dbReference type="Proteomes" id="UP001165679">
    <property type="component" value="Unassembled WGS sequence"/>
</dbReference>
<dbReference type="InterPro" id="IPR046513">
    <property type="entry name" value="DUF6691"/>
</dbReference>
<keyword evidence="1" id="KW-0472">Membrane</keyword>
<reference evidence="2" key="1">
    <citation type="submission" date="2022-09" db="EMBL/GenBank/DDBJ databases">
        <title>Rhodovastum sp. nov. RN2-1 isolated from soil in Seongnam, South Korea.</title>
        <authorList>
            <person name="Le N.T."/>
        </authorList>
    </citation>
    <scope>NUCLEOTIDE SEQUENCE</scope>
    <source>
        <strain evidence="2">RN2-1</strain>
    </source>
</reference>
<comment type="caution">
    <text evidence="2">The sequence shown here is derived from an EMBL/GenBank/DDBJ whole genome shotgun (WGS) entry which is preliminary data.</text>
</comment>
<dbReference type="Pfam" id="PF20398">
    <property type="entry name" value="DUF6691"/>
    <property type="match status" value="1"/>
</dbReference>
<keyword evidence="1" id="KW-1133">Transmembrane helix</keyword>
<reference evidence="2" key="2">
    <citation type="submission" date="2022-10" db="EMBL/GenBank/DDBJ databases">
        <authorList>
            <person name="Trinh H.N."/>
        </authorList>
    </citation>
    <scope>NUCLEOTIDE SEQUENCE</scope>
    <source>
        <strain evidence="2">RN2-1</strain>
    </source>
</reference>
<organism evidence="2 3">
    <name type="scientific">Limobrevibacterium gyesilva</name>
    <dbReference type="NCBI Taxonomy" id="2991712"/>
    <lineage>
        <taxon>Bacteria</taxon>
        <taxon>Pseudomonadati</taxon>
        <taxon>Pseudomonadota</taxon>
        <taxon>Alphaproteobacteria</taxon>
        <taxon>Acetobacterales</taxon>
        <taxon>Acetobacteraceae</taxon>
        <taxon>Limobrevibacterium</taxon>
    </lineage>
</organism>
<dbReference type="EMBL" id="JAPDNT010000003">
    <property type="protein sequence ID" value="MCW3474204.1"/>
    <property type="molecule type" value="Genomic_DNA"/>
</dbReference>
<feature type="transmembrane region" description="Helical" evidence="1">
    <location>
        <begin position="81"/>
        <end position="101"/>
    </location>
</feature>
<evidence type="ECO:0000256" key="1">
    <source>
        <dbReference type="SAM" id="Phobius"/>
    </source>
</evidence>
<protein>
    <submittedName>
        <fullName evidence="2">YeeE/YedE family protein</fullName>
    </submittedName>
</protein>
<proteinExistence type="predicted"/>
<dbReference type="RefSeq" id="WP_264712829.1">
    <property type="nucleotide sequence ID" value="NZ_JAPDNT010000003.1"/>
</dbReference>
<keyword evidence="3" id="KW-1185">Reference proteome</keyword>
<keyword evidence="1" id="KW-0812">Transmembrane</keyword>
<accession>A0AA41YJ99</accession>
<evidence type="ECO:0000313" key="2">
    <source>
        <dbReference type="EMBL" id="MCW3474204.1"/>
    </source>
</evidence>
<name>A0AA41YJ99_9PROT</name>
<sequence>MPRFLAALASGLLFGLGLTVSGMINPAKVLGFLDLAGAWDPSLAFVMAAAIPVAAAGFAVARHRPAPLCAPAFSGPARTGVDSRLVIGAMLFGIGWGLVGYCPGPAVASLAFGGWQAAVFVAAMLAGMGAFRVLDRATTPRPRAA</sequence>
<feature type="transmembrane region" description="Helical" evidence="1">
    <location>
        <begin position="43"/>
        <end position="61"/>
    </location>
</feature>
<dbReference type="AlphaFoldDB" id="A0AA41YJ99"/>
<feature type="transmembrane region" description="Helical" evidence="1">
    <location>
        <begin position="113"/>
        <end position="134"/>
    </location>
</feature>